<dbReference type="GO" id="GO:0016787">
    <property type="term" value="F:hydrolase activity"/>
    <property type="evidence" value="ECO:0007669"/>
    <property type="project" value="UniProtKB-KW"/>
</dbReference>
<evidence type="ECO:0000256" key="3">
    <source>
        <dbReference type="ARBA" id="ARBA00022801"/>
    </source>
</evidence>
<accession>A0ABV7UNV1</accession>
<dbReference type="Proteomes" id="UP001595704">
    <property type="component" value="Unassembled WGS sequence"/>
</dbReference>
<dbReference type="InterPro" id="IPR029045">
    <property type="entry name" value="ClpP/crotonase-like_dom_sf"/>
</dbReference>
<evidence type="ECO:0000256" key="2">
    <source>
        <dbReference type="ARBA" id="ARBA00011915"/>
    </source>
</evidence>
<comment type="catalytic activity">
    <reaction evidence="1">
        <text>3-hydroxy-2-methylpropanoyl-CoA + H2O = 3-hydroxy-2-methylpropanoate + CoA + H(+)</text>
        <dbReference type="Rhea" id="RHEA:20888"/>
        <dbReference type="ChEBI" id="CHEBI:11805"/>
        <dbReference type="ChEBI" id="CHEBI:15377"/>
        <dbReference type="ChEBI" id="CHEBI:15378"/>
        <dbReference type="ChEBI" id="CHEBI:57287"/>
        <dbReference type="ChEBI" id="CHEBI:57340"/>
        <dbReference type="EC" id="3.1.2.4"/>
    </reaction>
</comment>
<dbReference type="PANTHER" id="PTHR43176:SF3">
    <property type="entry name" value="3-HYDROXYISOBUTYRYL-COA HYDROLASE, MITOCHONDRIAL"/>
    <property type="match status" value="1"/>
</dbReference>
<dbReference type="NCBIfam" id="NF004127">
    <property type="entry name" value="PRK05617.1"/>
    <property type="match status" value="1"/>
</dbReference>
<proteinExistence type="predicted"/>
<dbReference type="PANTHER" id="PTHR43176">
    <property type="entry name" value="3-HYDROXYISOBUTYRYL-COA HYDROLASE-RELATED"/>
    <property type="match status" value="1"/>
</dbReference>
<organism evidence="5 6">
    <name type="scientific">Camelimonas fluminis</name>
    <dbReference type="NCBI Taxonomy" id="1576911"/>
    <lineage>
        <taxon>Bacteria</taxon>
        <taxon>Pseudomonadati</taxon>
        <taxon>Pseudomonadota</taxon>
        <taxon>Alphaproteobacteria</taxon>
        <taxon>Hyphomicrobiales</taxon>
        <taxon>Chelatococcaceae</taxon>
        <taxon>Camelimonas</taxon>
    </lineage>
</organism>
<dbReference type="InterPro" id="IPR045004">
    <property type="entry name" value="ECH_dom"/>
</dbReference>
<dbReference type="EC" id="3.1.2.4" evidence="2"/>
<keyword evidence="6" id="KW-1185">Reference proteome</keyword>
<name>A0ABV7UNV1_9HYPH</name>
<dbReference type="EMBL" id="JBHRYC010000098">
    <property type="protein sequence ID" value="MFC3639689.1"/>
    <property type="molecule type" value="Genomic_DNA"/>
</dbReference>
<dbReference type="Pfam" id="PF16113">
    <property type="entry name" value="ECH_2"/>
    <property type="match status" value="1"/>
</dbReference>
<gene>
    <name evidence="5" type="ORF">ACFONL_20310</name>
</gene>
<evidence type="ECO:0000313" key="5">
    <source>
        <dbReference type="EMBL" id="MFC3639689.1"/>
    </source>
</evidence>
<comment type="caution">
    <text evidence="5">The sequence shown here is derived from an EMBL/GenBank/DDBJ whole genome shotgun (WGS) entry which is preliminary data.</text>
</comment>
<evidence type="ECO:0000256" key="1">
    <source>
        <dbReference type="ARBA" id="ARBA00001709"/>
    </source>
</evidence>
<sequence length="354" mass="37821">MVVQDVQESEIICERQGSAGIVILNRPKALNALTLTMVRGLREALDAWEHDPAVTRVIVTGAGDRAFCAGGDIRSLYEQGKGGQLEDALTFWREEYQLNVRIKEYSKPYVALVEGFVMGGGVGVSVHGSHMVAFDKFTFAMPEVGIGFFPDVGATFALPLLPGELGTFIAVTGDRINQAEAHAIGLATHAAPSSEFNAIRDRLIAGEPVDAVLAPYAAKPATSPLLASQAMIDDAFSAPDVTGILARLDAAAAAGSELAGKTAATMRTKSPTSMALSLEQMRRGRGVDFREAIRIEYRIVSRIALGHDFYEGVRAVIVDKDQNPKWKPAALADVSAADIDAYFAPLGPTELTFD</sequence>
<keyword evidence="3 5" id="KW-0378">Hydrolase</keyword>
<reference evidence="6" key="1">
    <citation type="journal article" date="2019" name="Int. J. Syst. Evol. Microbiol.">
        <title>The Global Catalogue of Microorganisms (GCM) 10K type strain sequencing project: providing services to taxonomists for standard genome sequencing and annotation.</title>
        <authorList>
            <consortium name="The Broad Institute Genomics Platform"/>
            <consortium name="The Broad Institute Genome Sequencing Center for Infectious Disease"/>
            <person name="Wu L."/>
            <person name="Ma J."/>
        </authorList>
    </citation>
    <scope>NUCLEOTIDE SEQUENCE [LARGE SCALE GENOMIC DNA]</scope>
    <source>
        <strain evidence="6">KCTC 42282</strain>
    </source>
</reference>
<dbReference type="SUPFAM" id="SSF52096">
    <property type="entry name" value="ClpP/crotonase"/>
    <property type="match status" value="1"/>
</dbReference>
<protein>
    <recommendedName>
        <fullName evidence="2">3-hydroxyisobutyryl-CoA hydrolase</fullName>
        <ecNumber evidence="2">3.1.2.4</ecNumber>
    </recommendedName>
</protein>
<dbReference type="RefSeq" id="WP_191318898.1">
    <property type="nucleotide sequence ID" value="NZ_BNCG01000004.1"/>
</dbReference>
<dbReference type="CDD" id="cd06558">
    <property type="entry name" value="crotonase-like"/>
    <property type="match status" value="1"/>
</dbReference>
<evidence type="ECO:0000313" key="6">
    <source>
        <dbReference type="Proteomes" id="UP001595704"/>
    </source>
</evidence>
<evidence type="ECO:0000259" key="4">
    <source>
        <dbReference type="Pfam" id="PF16113"/>
    </source>
</evidence>
<dbReference type="InterPro" id="IPR032259">
    <property type="entry name" value="HIBYL-CoA-H"/>
</dbReference>
<feature type="domain" description="Enoyl-CoA hydratase/isomerase" evidence="4">
    <location>
        <begin position="20"/>
        <end position="343"/>
    </location>
</feature>
<dbReference type="Gene3D" id="3.90.226.10">
    <property type="entry name" value="2-enoyl-CoA Hydratase, Chain A, domain 1"/>
    <property type="match status" value="1"/>
</dbReference>